<comment type="caution">
    <text evidence="1">The sequence shown here is derived from an EMBL/GenBank/DDBJ whole genome shotgun (WGS) entry which is preliminary data.</text>
</comment>
<proteinExistence type="predicted"/>
<keyword evidence="2" id="KW-1185">Reference proteome</keyword>
<evidence type="ECO:0000313" key="2">
    <source>
        <dbReference type="Proteomes" id="UP001356704"/>
    </source>
</evidence>
<dbReference type="Proteomes" id="UP001356704">
    <property type="component" value="Unassembled WGS sequence"/>
</dbReference>
<organism evidence="1 2">
    <name type="scientific">Winogradskyella poriferorum</name>
    <dbReference type="NCBI Taxonomy" id="307627"/>
    <lineage>
        <taxon>Bacteria</taxon>
        <taxon>Pseudomonadati</taxon>
        <taxon>Bacteroidota</taxon>
        <taxon>Flavobacteriia</taxon>
        <taxon>Flavobacteriales</taxon>
        <taxon>Flavobacteriaceae</taxon>
        <taxon>Winogradskyella</taxon>
    </lineage>
</organism>
<name>A0ABU7W265_9FLAO</name>
<dbReference type="InterPro" id="IPR014917">
    <property type="entry name" value="DUF1800"/>
</dbReference>
<protein>
    <submittedName>
        <fullName evidence="1">DUF1800 domain-containing protein</fullName>
    </submittedName>
</protein>
<sequence>MTYKEVQHLYWRAGFGLKPKELQYLASFSKEALVNDLFQKSKDIVPLQKDLSYLKVFPQERLKNEAQFRQELARRNRQETKILNTIWFKRLEKTPRVLRERMTLFWANHFVCRDMATNYILKYNTTLRTHALGNFRDFVKAISKEASMIKYLNLSQNRKNSPNENFARELLELFTLGEGNYLEKDIKECARAFTGYHFKFNGDFRLIKNRHDNGIKQFFGKEGNFDGDDIIDIILEQKQCAQYICEKIYSYFVNSNINKEHVAEMVHVFYGEYNIEKLMRYVFNSDWFYNKENIGTKIKSPIDLIVGIQRMIPVYFTKNEELFRLQTLLDQFLLNPPNVAGWKGGKSWITTNSLMLRIKLPSMILEKESYSYQYKGNIKNLRIVSVKNKYQEKLTVYVDWKAYKKSVKKISLEMLKDTLILCEVNRGTANYIKRFGRRPSRKNLVNLMSLPEYQMC</sequence>
<gene>
    <name evidence="1" type="ORF">V1468_03485</name>
</gene>
<evidence type="ECO:0000313" key="1">
    <source>
        <dbReference type="EMBL" id="MEF3078057.1"/>
    </source>
</evidence>
<dbReference type="EMBL" id="JAZHOU010000001">
    <property type="protein sequence ID" value="MEF3078057.1"/>
    <property type="molecule type" value="Genomic_DNA"/>
</dbReference>
<dbReference type="RefSeq" id="WP_331808860.1">
    <property type="nucleotide sequence ID" value="NZ_JAZHOU010000001.1"/>
</dbReference>
<dbReference type="Pfam" id="PF08811">
    <property type="entry name" value="DUF1800"/>
    <property type="match status" value="1"/>
</dbReference>
<reference evidence="1 2" key="1">
    <citation type="submission" date="2024-02" db="EMBL/GenBank/DDBJ databases">
        <title>Winogradskyella poriferorum JCM 12885.</title>
        <authorList>
            <person name="Zhang D.-F."/>
            <person name="Fu Z.-Y."/>
        </authorList>
    </citation>
    <scope>NUCLEOTIDE SEQUENCE [LARGE SCALE GENOMIC DNA]</scope>
    <source>
        <strain evidence="1 2">JCM 12885</strain>
    </source>
</reference>
<accession>A0ABU7W265</accession>